<accession>A0A6L9Y1S0</accession>
<name>A0A6L9Y1S0_9MICO</name>
<evidence type="ECO:0000313" key="3">
    <source>
        <dbReference type="Proteomes" id="UP000474967"/>
    </source>
</evidence>
<sequence length="247" mass="27323">MAGGNQVDLVADKQVDELLRNVDAMRPFVRYRMRGRPNDVDVVLQSVRETVWHRCEAFDPSRGTPNAFVFGITRNVVRRELCKHFQELDELPEDLESSDTPDPLATLVRRFDAHRWMSLVADFVGASDWAVITEMALSDGDTERVAARHQLTTRGLRTIRDRVSLTAHTVRAALAAVDANLPLTGSVILHCVPERGGLREVAEMIGDDADAIAATLHIHSGSARARIATAKRLLGIARTVIQQEMAA</sequence>
<feature type="domain" description="RNA polymerase sigma-70 region 2" evidence="1">
    <location>
        <begin position="31"/>
        <end position="81"/>
    </location>
</feature>
<protein>
    <submittedName>
        <fullName evidence="2">Sigma-70 family RNA polymerase sigma factor</fullName>
    </submittedName>
</protein>
<evidence type="ECO:0000313" key="2">
    <source>
        <dbReference type="EMBL" id="NEN07642.1"/>
    </source>
</evidence>
<dbReference type="GO" id="GO:0006352">
    <property type="term" value="P:DNA-templated transcription initiation"/>
    <property type="evidence" value="ECO:0007669"/>
    <property type="project" value="InterPro"/>
</dbReference>
<proteinExistence type="predicted"/>
<organism evidence="2 3">
    <name type="scientific">Leifsonia tongyongensis</name>
    <dbReference type="NCBI Taxonomy" id="1268043"/>
    <lineage>
        <taxon>Bacteria</taxon>
        <taxon>Bacillati</taxon>
        <taxon>Actinomycetota</taxon>
        <taxon>Actinomycetes</taxon>
        <taxon>Micrococcales</taxon>
        <taxon>Microbacteriaceae</taxon>
        <taxon>Leifsonia</taxon>
    </lineage>
</organism>
<reference evidence="2 3" key="1">
    <citation type="journal article" date="2014" name="J. Microbiol.">
        <title>Diaminobutyricibacter tongyongensis gen. nov., sp. nov. and Homoserinibacter gongjuensis gen. nov., sp. nov. belong to the family Microbacteriaceae.</title>
        <authorList>
            <person name="Kim S.J."/>
            <person name="Ahn J.H."/>
            <person name="Weon H.Y."/>
            <person name="Hamada M."/>
            <person name="Suzuki K."/>
            <person name="Kwon S.W."/>
        </authorList>
    </citation>
    <scope>NUCLEOTIDE SEQUENCE [LARGE SCALE GENOMIC DNA]</scope>
    <source>
        <strain evidence="2 3">NBRC 108724</strain>
    </source>
</reference>
<dbReference type="Proteomes" id="UP000474967">
    <property type="component" value="Unassembled WGS sequence"/>
</dbReference>
<keyword evidence="3" id="KW-1185">Reference proteome</keyword>
<dbReference type="EMBL" id="JAAGWY010000005">
    <property type="protein sequence ID" value="NEN07642.1"/>
    <property type="molecule type" value="Genomic_DNA"/>
</dbReference>
<dbReference type="GO" id="GO:0003700">
    <property type="term" value="F:DNA-binding transcription factor activity"/>
    <property type="evidence" value="ECO:0007669"/>
    <property type="project" value="InterPro"/>
</dbReference>
<dbReference type="Gene3D" id="1.10.1740.10">
    <property type="match status" value="1"/>
</dbReference>
<dbReference type="InterPro" id="IPR007627">
    <property type="entry name" value="RNA_pol_sigma70_r2"/>
</dbReference>
<dbReference type="Pfam" id="PF04542">
    <property type="entry name" value="Sigma70_r2"/>
    <property type="match status" value="1"/>
</dbReference>
<gene>
    <name evidence="2" type="ORF">G3T36_17440</name>
</gene>
<comment type="caution">
    <text evidence="2">The sequence shown here is derived from an EMBL/GenBank/DDBJ whole genome shotgun (WGS) entry which is preliminary data.</text>
</comment>
<dbReference type="InterPro" id="IPR013325">
    <property type="entry name" value="RNA_pol_sigma_r2"/>
</dbReference>
<evidence type="ECO:0000259" key="1">
    <source>
        <dbReference type="Pfam" id="PF04542"/>
    </source>
</evidence>
<dbReference type="SUPFAM" id="SSF88946">
    <property type="entry name" value="Sigma2 domain of RNA polymerase sigma factors"/>
    <property type="match status" value="1"/>
</dbReference>
<dbReference type="AlphaFoldDB" id="A0A6L9Y1S0"/>
<dbReference type="RefSeq" id="WP_163291144.1">
    <property type="nucleotide sequence ID" value="NZ_JAAGWY010000005.1"/>
</dbReference>